<dbReference type="InterPro" id="IPR015943">
    <property type="entry name" value="WD40/YVTN_repeat-like_dom_sf"/>
</dbReference>
<gene>
    <name evidence="6" type="ORF">RSOLAG1IB_02165</name>
</gene>
<dbReference type="InterPro" id="IPR027417">
    <property type="entry name" value="P-loop_NTPase"/>
</dbReference>
<feature type="compositionally biased region" description="Polar residues" evidence="4">
    <location>
        <begin position="24"/>
        <end position="37"/>
    </location>
</feature>
<dbReference type="EMBL" id="LN679102">
    <property type="protein sequence ID" value="CEL57426.1"/>
    <property type="molecule type" value="Genomic_DNA"/>
</dbReference>
<dbReference type="PROSITE" id="PS50294">
    <property type="entry name" value="WD_REPEATS_REGION"/>
    <property type="match status" value="2"/>
</dbReference>
<name>A0A0B7FHF1_THACB</name>
<protein>
    <submittedName>
        <fullName evidence="6">Vegetative incompatibility protein HET-E-1</fullName>
    </submittedName>
</protein>
<dbReference type="SUPFAM" id="SSF50969">
    <property type="entry name" value="YVTN repeat-like/Quinoprotein amine dehydrogenase"/>
    <property type="match status" value="1"/>
</dbReference>
<evidence type="ECO:0000259" key="5">
    <source>
        <dbReference type="Pfam" id="PF24883"/>
    </source>
</evidence>
<dbReference type="Gene3D" id="3.40.50.300">
    <property type="entry name" value="P-loop containing nucleotide triphosphate hydrolases"/>
    <property type="match status" value="1"/>
</dbReference>
<feature type="repeat" description="WD" evidence="3">
    <location>
        <begin position="1009"/>
        <end position="1050"/>
    </location>
</feature>
<proteinExistence type="predicted"/>
<dbReference type="InterPro" id="IPR011044">
    <property type="entry name" value="Quino_amine_DH_bsu"/>
</dbReference>
<dbReference type="PANTHER" id="PTHR22847">
    <property type="entry name" value="WD40 REPEAT PROTEIN"/>
    <property type="match status" value="1"/>
</dbReference>
<dbReference type="PROSITE" id="PS00678">
    <property type="entry name" value="WD_REPEATS_1"/>
    <property type="match status" value="1"/>
</dbReference>
<dbReference type="Pfam" id="PF00400">
    <property type="entry name" value="WD40"/>
    <property type="match status" value="2"/>
</dbReference>
<evidence type="ECO:0000313" key="7">
    <source>
        <dbReference type="Proteomes" id="UP000059188"/>
    </source>
</evidence>
<organism evidence="6 7">
    <name type="scientific">Thanatephorus cucumeris (strain AG1-IB / isolate 7/3/14)</name>
    <name type="common">Lettuce bottom rot fungus</name>
    <name type="synonym">Rhizoctonia solani</name>
    <dbReference type="NCBI Taxonomy" id="1108050"/>
    <lineage>
        <taxon>Eukaryota</taxon>
        <taxon>Fungi</taxon>
        <taxon>Dikarya</taxon>
        <taxon>Basidiomycota</taxon>
        <taxon>Agaricomycotina</taxon>
        <taxon>Agaricomycetes</taxon>
        <taxon>Cantharellales</taxon>
        <taxon>Ceratobasidiaceae</taxon>
        <taxon>Rhizoctonia</taxon>
        <taxon>Rhizoctonia solani AG-1</taxon>
    </lineage>
</organism>
<accession>A0A0B7FHF1</accession>
<dbReference type="SUPFAM" id="SSF52540">
    <property type="entry name" value="P-loop containing nucleoside triphosphate hydrolases"/>
    <property type="match status" value="1"/>
</dbReference>
<dbReference type="SMART" id="SM00320">
    <property type="entry name" value="WD40"/>
    <property type="match status" value="8"/>
</dbReference>
<reference evidence="6 7" key="1">
    <citation type="submission" date="2014-11" db="EMBL/GenBank/DDBJ databases">
        <authorList>
            <person name="Wibberg Daniel"/>
        </authorList>
    </citation>
    <scope>NUCLEOTIDE SEQUENCE [LARGE SCALE GENOMIC DNA]</scope>
    <source>
        <strain evidence="6">Rhizoctonia solani AG1-IB 7/3/14</strain>
    </source>
</reference>
<keyword evidence="7" id="KW-1185">Reference proteome</keyword>
<feature type="domain" description="Nephrocystin 3-like N-terminal" evidence="5">
    <location>
        <begin position="275"/>
        <end position="432"/>
    </location>
</feature>
<evidence type="ECO:0000256" key="4">
    <source>
        <dbReference type="SAM" id="MobiDB-lite"/>
    </source>
</evidence>
<dbReference type="PROSITE" id="PS50082">
    <property type="entry name" value="WD_REPEATS_2"/>
    <property type="match status" value="2"/>
</dbReference>
<keyword evidence="2" id="KW-0677">Repeat</keyword>
<dbReference type="InterPro" id="IPR036322">
    <property type="entry name" value="WD40_repeat_dom_sf"/>
</dbReference>
<dbReference type="GO" id="GO:1990234">
    <property type="term" value="C:transferase complex"/>
    <property type="evidence" value="ECO:0007669"/>
    <property type="project" value="UniProtKB-ARBA"/>
</dbReference>
<dbReference type="PANTHER" id="PTHR22847:SF637">
    <property type="entry name" value="WD REPEAT DOMAIN 5B"/>
    <property type="match status" value="1"/>
</dbReference>
<evidence type="ECO:0000313" key="6">
    <source>
        <dbReference type="EMBL" id="CEL57426.1"/>
    </source>
</evidence>
<evidence type="ECO:0000256" key="1">
    <source>
        <dbReference type="ARBA" id="ARBA00022574"/>
    </source>
</evidence>
<feature type="repeat" description="WD" evidence="3">
    <location>
        <begin position="966"/>
        <end position="1007"/>
    </location>
</feature>
<dbReference type="InterPro" id="IPR001680">
    <property type="entry name" value="WD40_rpt"/>
</dbReference>
<dbReference type="STRING" id="1108050.A0A0B7FHF1"/>
<dbReference type="InterPro" id="IPR056884">
    <property type="entry name" value="NPHP3-like_N"/>
</dbReference>
<dbReference type="InterPro" id="IPR019775">
    <property type="entry name" value="WD40_repeat_CS"/>
</dbReference>
<feature type="region of interest" description="Disordered" evidence="4">
    <location>
        <begin position="18"/>
        <end position="37"/>
    </location>
</feature>
<dbReference type="Proteomes" id="UP000059188">
    <property type="component" value="Unassembled WGS sequence"/>
</dbReference>
<evidence type="ECO:0000256" key="3">
    <source>
        <dbReference type="PROSITE-ProRule" id="PRU00221"/>
    </source>
</evidence>
<keyword evidence="1 3" id="KW-0853">WD repeat</keyword>
<dbReference type="SUPFAM" id="SSF50978">
    <property type="entry name" value="WD40 repeat-like"/>
    <property type="match status" value="1"/>
</dbReference>
<sequence>MSLKDRLRDLKTRTKHRLNEALIGSNSSKTTGVSTGASTGIGLPPALPLGPSPIATPTIHSLSADGTETGTPSIPTIASSSQATPRDTWANLKALPKVLDPIVGAFSPLKMVVGELVDCIDIYERAANGQQEYKSLQTDLELLCDELKQHFSQLNTIPTTIGTERLCRSIQEELDYVKEKEARGAARRYLQAKEDSDEILLCYRRVHTLLQRLSLNLNMSLWKLADREIADSRADRMSTQLDRLSPSLSARYNSAQALELKRGPCIEETRVSVLSQMHSWTCNSGQGFVYWLNGMAGTGKTTIAYTLSATLDGECRLAASFFCSRLLPECRKVSLIIPSIAYQLARFSRPFQSALSKVLEKDPDVHTSVPDVQFKVMIIGPLHTVRETLPDNLVVIIDALDECDNKESTGNILDILLSSTEDLPIKFILSSRPEPEIRDKMAQGKLEGSQLVLHELDKGEVQADIGIYLRKALAPINPSQLQISILVERAGVLFIYAATVVRYVGYDNFRRNPRSRIETILGSSTTPGNNKDKEIDELYSTILKAALDDPNLDESERDDMKLALYTVICAPEPLTVSALSELLQFYDADRVHAAIRPLWSVLHVVGKIERITTLHASFPDYMFAPSRSEGHYCDAQTHNHTLASLCLNVIKKARPQFNICKLGTSYVADVDIPDLEERVEKAISASMFYSCKYWATHLHVAKKSVELIEQLDDFLCVRLLLWLEVINLKKSKNLGSSIILQAENWCMRHDCPTDLKRRIRDAWRFTTTFASNPLSCSTPHIYISMLPFWPPSSPIHINYMRRSREMIQTEGSAMSLLRRTLLSTWKKEAPIRSITFSPDGIMLAMEVTNGVHLLDAFNGTKTYTLDASNNWLPEQADDNDLIALDTNSWALRVRDNYKVRAAHRRRLGLNDHPTFGPATDFLVISPNGDYIAYALRNLALGGALEHNDDFTIHIWDRDRCAKHEGLKGHSGYITSLAFSCDSNYIASASHDRSIRLWDITSATMLINIPYQHTEAVASISFSSDGTRLASGSQDGTACIWDPRTGQLVLKLRQRDEYIGGIGSICFSSDGQRILTCYYGGVFDVRDAESGEVTLGMYSYRTRFATAAATFSPDGSRIISWMDNGDIYIWDSEAKDAPVEYFDPNHASYAWAKITPGGCIFSLSHDGILKLWGRQVELGSACGYYDQGLPTNPVSLRSGARLLCSGRAGESLLVYDWDLKGEQVPPSKLIRLEPRPSNISECIFHFSSDGARAYQLDFGRHTSHATSMMTIWDTNDWQVVGKISISLGYGFDDLGNTTLSPDYRYVALVGNKKINIYSAETGEHVVGPFGEHGGNYWVGVEYSYDGRRIVSWTSYLCVWDCEDGSIALGPLSPPCSHEVRIDVVRLPVDGTRILCSLSDASVIVWDAQSGQLLLGPLALGGRSDLFRSTDFSLDGTRVVSTWKGIIHERDVSISGSTTESPSIPGPPTNWKLREDGWVVDNQSNLLVWIPPDLQDLLMEPRTTFLNSSEGYLRLNFNGARIGEAWGGCYVPDGEV</sequence>
<evidence type="ECO:0000256" key="2">
    <source>
        <dbReference type="ARBA" id="ARBA00022737"/>
    </source>
</evidence>
<dbReference type="Pfam" id="PF24883">
    <property type="entry name" value="NPHP3_N"/>
    <property type="match status" value="1"/>
</dbReference>
<dbReference type="Gene3D" id="2.130.10.10">
    <property type="entry name" value="YVTN repeat-like/Quinoprotein amine dehydrogenase"/>
    <property type="match status" value="3"/>
</dbReference>